<organism evidence="2 3">
    <name type="scientific">Rhododendron griersonianum</name>
    <dbReference type="NCBI Taxonomy" id="479676"/>
    <lineage>
        <taxon>Eukaryota</taxon>
        <taxon>Viridiplantae</taxon>
        <taxon>Streptophyta</taxon>
        <taxon>Embryophyta</taxon>
        <taxon>Tracheophyta</taxon>
        <taxon>Spermatophyta</taxon>
        <taxon>Magnoliopsida</taxon>
        <taxon>eudicotyledons</taxon>
        <taxon>Gunneridae</taxon>
        <taxon>Pentapetalae</taxon>
        <taxon>asterids</taxon>
        <taxon>Ericales</taxon>
        <taxon>Ericaceae</taxon>
        <taxon>Ericoideae</taxon>
        <taxon>Rhodoreae</taxon>
        <taxon>Rhododendron</taxon>
    </lineage>
</organism>
<reference evidence="2" key="1">
    <citation type="submission" date="2020-08" db="EMBL/GenBank/DDBJ databases">
        <title>Plant Genome Project.</title>
        <authorList>
            <person name="Zhang R.-G."/>
        </authorList>
    </citation>
    <scope>NUCLEOTIDE SEQUENCE</scope>
    <source>
        <strain evidence="2">WSP0</strain>
        <tissue evidence="2">Leaf</tissue>
    </source>
</reference>
<dbReference type="Proteomes" id="UP000823749">
    <property type="component" value="Chromosome 8"/>
</dbReference>
<feature type="compositionally biased region" description="Polar residues" evidence="1">
    <location>
        <begin position="653"/>
        <end position="662"/>
    </location>
</feature>
<feature type="compositionally biased region" description="Basic residues" evidence="1">
    <location>
        <begin position="665"/>
        <end position="674"/>
    </location>
</feature>
<name>A0AAV6J8E9_9ERIC</name>
<proteinExistence type="predicted"/>
<feature type="region of interest" description="Disordered" evidence="1">
    <location>
        <begin position="641"/>
        <end position="674"/>
    </location>
</feature>
<gene>
    <name evidence="2" type="ORF">RHGRI_024703</name>
</gene>
<evidence type="ECO:0000313" key="2">
    <source>
        <dbReference type="EMBL" id="KAG5537341.1"/>
    </source>
</evidence>
<protein>
    <submittedName>
        <fullName evidence="2">Uncharacterized protein</fullName>
    </submittedName>
</protein>
<accession>A0AAV6J8E9</accession>
<keyword evidence="3" id="KW-1185">Reference proteome</keyword>
<dbReference type="EMBL" id="JACTNZ010000008">
    <property type="protein sequence ID" value="KAG5537341.1"/>
    <property type="molecule type" value="Genomic_DNA"/>
</dbReference>
<dbReference type="PANTHER" id="PTHR38390">
    <property type="entry name" value="OS01G0103900 PROTEIN"/>
    <property type="match status" value="1"/>
</dbReference>
<evidence type="ECO:0000313" key="3">
    <source>
        <dbReference type="Proteomes" id="UP000823749"/>
    </source>
</evidence>
<dbReference type="AlphaFoldDB" id="A0AAV6J8E9"/>
<comment type="caution">
    <text evidence="2">The sequence shown here is derived from an EMBL/GenBank/DDBJ whole genome shotgun (WGS) entry which is preliminary data.</text>
</comment>
<dbReference type="PANTHER" id="PTHR38390:SF2">
    <property type="entry name" value="OS01G0103900 PROTEIN"/>
    <property type="match status" value="1"/>
</dbReference>
<evidence type="ECO:0000256" key="1">
    <source>
        <dbReference type="SAM" id="MobiDB-lite"/>
    </source>
</evidence>
<sequence>MVMLCFVLDLRSLPPSLLRDLKQLANFYAVWAPIGERPRSKSLSDRIGLCYLYKNRITCLDELKVAYTPRGNFNLRDFHHAVNNLPTNAFLPELNDSGALCCCDVKLASILSKEVLYSWGGHEKDLSRKVILISTCVVENPDSLMNDILMEAADKCVSVEFLLLEQQSSHLGDLSESISNFVKHISDLENCSFRAYMPDAQVLCGLVKQWLQELKDDMDEPLQARFIFKSTLFGSLNLISCNLSASSNHIIDEFRPCQTCSCHGIPLDDEFGQPIKRASCSVTGDDLDKSDLDENSVKIGEHTVLFLPSFQNCVKLERVAQPVDLIVIERTNLGSVNEGLIMGTSFIVGPSAFHESDDIDKSELNTQLFSGLCSALHSLDQGLVCFSKCNIETMREALFHCYYLLLPSEKGLMLLRRLAGSEEVLPLPDVSQLMGSSATNEIKNSIQASLLKMPFKKGKVELFNTLYKWRMEVREYNPFLHERGFHQKLNLLVKESLQLGYASILLLEIPCEVYRSIRPILKEVTAEWNSTQYDSSEDAFVPSKPTAKVVVIEEEIPHSDPTMGEEDRDSARVTEEWENLIVSEAPKISSPSCIFQPKYDRLVLSPQDSNRQLDVKTSRILERLEVPRELKRKAPLVPTKAPLVPFQPVRGTDQGTPSSQPIKPNFHRIKRRQR</sequence>